<dbReference type="InterPro" id="IPR046720">
    <property type="entry name" value="DUF6612"/>
</dbReference>
<evidence type="ECO:0000313" key="5">
    <source>
        <dbReference type="Proteomes" id="UP001065593"/>
    </source>
</evidence>
<dbReference type="EMBL" id="BRZA01000002">
    <property type="protein sequence ID" value="GLC88994.1"/>
    <property type="molecule type" value="Genomic_DNA"/>
</dbReference>
<dbReference type="Pfam" id="PF00395">
    <property type="entry name" value="SLH"/>
    <property type="match status" value="3"/>
</dbReference>
<dbReference type="InterPro" id="IPR001119">
    <property type="entry name" value="SLH_dom"/>
</dbReference>
<dbReference type="Proteomes" id="UP001065593">
    <property type="component" value="Unassembled WGS sequence"/>
</dbReference>
<organism evidence="4 5">
    <name type="scientific">Lysinibacillus piscis</name>
    <dbReference type="NCBI Taxonomy" id="2518931"/>
    <lineage>
        <taxon>Bacteria</taxon>
        <taxon>Bacillati</taxon>
        <taxon>Bacillota</taxon>
        <taxon>Bacilli</taxon>
        <taxon>Bacillales</taxon>
        <taxon>Bacillaceae</taxon>
        <taxon>Lysinibacillus</taxon>
    </lineage>
</organism>
<dbReference type="PANTHER" id="PTHR43308:SF5">
    <property type="entry name" value="S-LAYER PROTEIN _ PEPTIDOGLYCAN ENDO-BETA-N-ACETYLGLUCOSAMINIDASE"/>
    <property type="match status" value="1"/>
</dbReference>
<dbReference type="PANTHER" id="PTHR43308">
    <property type="entry name" value="OUTER MEMBRANE PROTEIN ALPHA-RELATED"/>
    <property type="match status" value="1"/>
</dbReference>
<comment type="caution">
    <text evidence="4">The sequence shown here is derived from an EMBL/GenBank/DDBJ whole genome shotgun (WGS) entry which is preliminary data.</text>
</comment>
<evidence type="ECO:0000256" key="2">
    <source>
        <dbReference type="SAM" id="SignalP"/>
    </source>
</evidence>
<sequence>MTKKKHKLYTATAAAVTITALAVAPVSAASPFSDVGENHAHFKGISTLQAAGIINGFPDGTFKPSQDVTRGQAAKMIVGAFQLTTTDAQNMNFKDVNKSNQYYKAIATLVNLGVVQGYEDNTFRPDDTITRGQMAMMVAQATGLTAQGKSPFADVPQDSPFANAVTALHEAGIAKGISATEFGVGKNVTRGQLATFIVNALQETGEKSVPQPTQEQPATTNDSALLEEVFAKTLAKQETLKSVKATMTMSQAITMNDGKETTTVNSKGKMTMDIVTEPMQFFTDGTMSMTDPTTGEAMDLPIKMYMTAKDGMYMYDADQKVWMKLPSQFFDEMLGQTGMQTDVAEQLAMLQSFAEDMTIQETANRYELTLKGAGDKFTELVKQQLTSMDFDMGADVEAQLGNMSFDGLAYKLLINKETFNVEEIAIDMTLNMNVEGNKVKLQQQVTINYHDFDAVTTITIPQDVLKNAKEIDLDALAEEPQAK</sequence>
<protein>
    <recommendedName>
        <fullName evidence="3">SLH domain-containing protein</fullName>
    </recommendedName>
</protein>
<evidence type="ECO:0000259" key="3">
    <source>
        <dbReference type="PROSITE" id="PS51272"/>
    </source>
</evidence>
<feature type="signal peptide" evidence="2">
    <location>
        <begin position="1"/>
        <end position="28"/>
    </location>
</feature>
<feature type="domain" description="SLH" evidence="3">
    <location>
        <begin position="89"/>
        <end position="152"/>
    </location>
</feature>
<gene>
    <name evidence="4" type="ORF">LYSBPC_21210</name>
</gene>
<dbReference type="Pfam" id="PF20316">
    <property type="entry name" value="DUF6612"/>
    <property type="match status" value="1"/>
</dbReference>
<dbReference type="RefSeq" id="WP_264988745.1">
    <property type="nucleotide sequence ID" value="NZ_BRZA01000002.1"/>
</dbReference>
<accession>A0ABQ5NL31</accession>
<keyword evidence="1 2" id="KW-0732">Signal</keyword>
<dbReference type="PROSITE" id="PS51272">
    <property type="entry name" value="SLH"/>
    <property type="match status" value="3"/>
</dbReference>
<keyword evidence="5" id="KW-1185">Reference proteome</keyword>
<reference evidence="4" key="1">
    <citation type="submission" date="2022-08" db="EMBL/GenBank/DDBJ databases">
        <title>Draft genome sequence of Lysinibacillus sp. strain KH24.</title>
        <authorList>
            <person name="Kanbe H."/>
            <person name="Itoh H."/>
        </authorList>
    </citation>
    <scope>NUCLEOTIDE SEQUENCE</scope>
    <source>
        <strain evidence="4">KH24</strain>
    </source>
</reference>
<feature type="chain" id="PRO_5045119543" description="SLH domain-containing protein" evidence="2">
    <location>
        <begin position="29"/>
        <end position="483"/>
    </location>
</feature>
<name>A0ABQ5NL31_9BACI</name>
<dbReference type="InterPro" id="IPR051465">
    <property type="entry name" value="Cell_Envelope_Struct_Comp"/>
</dbReference>
<feature type="domain" description="SLH" evidence="3">
    <location>
        <begin position="28"/>
        <end position="88"/>
    </location>
</feature>
<evidence type="ECO:0000313" key="4">
    <source>
        <dbReference type="EMBL" id="GLC88994.1"/>
    </source>
</evidence>
<evidence type="ECO:0000256" key="1">
    <source>
        <dbReference type="ARBA" id="ARBA00022729"/>
    </source>
</evidence>
<feature type="domain" description="SLH" evidence="3">
    <location>
        <begin position="153"/>
        <end position="211"/>
    </location>
</feature>
<proteinExistence type="predicted"/>